<protein>
    <submittedName>
        <fullName evidence="1">Uncharacterized protein</fullName>
    </submittedName>
</protein>
<proteinExistence type="predicted"/>
<comment type="caution">
    <text evidence="1">The sequence shown here is derived from an EMBL/GenBank/DDBJ whole genome shotgun (WGS) entry which is preliminary data.</text>
</comment>
<organism evidence="1 2">
    <name type="scientific">Arcicella aurantiaca</name>
    <dbReference type="NCBI Taxonomy" id="591202"/>
    <lineage>
        <taxon>Bacteria</taxon>
        <taxon>Pseudomonadati</taxon>
        <taxon>Bacteroidota</taxon>
        <taxon>Cytophagia</taxon>
        <taxon>Cytophagales</taxon>
        <taxon>Flectobacillaceae</taxon>
        <taxon>Arcicella</taxon>
    </lineage>
</organism>
<keyword evidence="2" id="KW-1185">Reference proteome</keyword>
<sequence length="90" mass="10128">MKIKLILFVIIIFCEKVHAQSTKNEKLEMEQKIVRSWVKYSVNAKDGSQLQDVGIVRKTASMLIFRKGGGCVLIFGNKALLSETCVEVLI</sequence>
<gene>
    <name evidence="1" type="ORF">LV89_04898</name>
</gene>
<dbReference type="RefSeq" id="WP_109745591.1">
    <property type="nucleotide sequence ID" value="NZ_QGGO01000051.1"/>
</dbReference>
<evidence type="ECO:0000313" key="2">
    <source>
        <dbReference type="Proteomes" id="UP000245489"/>
    </source>
</evidence>
<dbReference type="EMBL" id="QGGO01000051">
    <property type="protein sequence ID" value="PWK16123.1"/>
    <property type="molecule type" value="Genomic_DNA"/>
</dbReference>
<dbReference type="AlphaFoldDB" id="A0A316DHN8"/>
<name>A0A316DHN8_9BACT</name>
<accession>A0A316DHN8</accession>
<evidence type="ECO:0000313" key="1">
    <source>
        <dbReference type="EMBL" id="PWK16123.1"/>
    </source>
</evidence>
<dbReference type="Proteomes" id="UP000245489">
    <property type="component" value="Unassembled WGS sequence"/>
</dbReference>
<reference evidence="1 2" key="1">
    <citation type="submission" date="2018-05" db="EMBL/GenBank/DDBJ databases">
        <title>Genomic Encyclopedia of Archaeal and Bacterial Type Strains, Phase II (KMG-II): from individual species to whole genera.</title>
        <authorList>
            <person name="Goeker M."/>
        </authorList>
    </citation>
    <scope>NUCLEOTIDE SEQUENCE [LARGE SCALE GENOMIC DNA]</scope>
    <source>
        <strain evidence="1 2">DSM 22214</strain>
    </source>
</reference>